<keyword evidence="2" id="KW-1185">Reference proteome</keyword>
<name>A0ABN9FEE6_9NEOB</name>
<sequence>LQLAQFSQTSTVLLATAKPRHVHWIAKQRSVIRQSKKHIFTALKSSGDG</sequence>
<gene>
    <name evidence="1" type="ORF">SPARVUS_LOCUS11878930</name>
</gene>
<dbReference type="EMBL" id="CATNWA010016785">
    <property type="protein sequence ID" value="CAI9595379.1"/>
    <property type="molecule type" value="Genomic_DNA"/>
</dbReference>
<organism evidence="1 2">
    <name type="scientific">Staurois parvus</name>
    <dbReference type="NCBI Taxonomy" id="386267"/>
    <lineage>
        <taxon>Eukaryota</taxon>
        <taxon>Metazoa</taxon>
        <taxon>Chordata</taxon>
        <taxon>Craniata</taxon>
        <taxon>Vertebrata</taxon>
        <taxon>Euteleostomi</taxon>
        <taxon>Amphibia</taxon>
        <taxon>Batrachia</taxon>
        <taxon>Anura</taxon>
        <taxon>Neobatrachia</taxon>
        <taxon>Ranoidea</taxon>
        <taxon>Ranidae</taxon>
        <taxon>Staurois</taxon>
    </lineage>
</organism>
<evidence type="ECO:0000313" key="1">
    <source>
        <dbReference type="EMBL" id="CAI9595379.1"/>
    </source>
</evidence>
<feature type="non-terminal residue" evidence="1">
    <location>
        <position position="1"/>
    </location>
</feature>
<proteinExistence type="predicted"/>
<protein>
    <submittedName>
        <fullName evidence="1">Uncharacterized protein</fullName>
    </submittedName>
</protein>
<evidence type="ECO:0000313" key="2">
    <source>
        <dbReference type="Proteomes" id="UP001162483"/>
    </source>
</evidence>
<comment type="caution">
    <text evidence="1">The sequence shown here is derived from an EMBL/GenBank/DDBJ whole genome shotgun (WGS) entry which is preliminary data.</text>
</comment>
<accession>A0ABN9FEE6</accession>
<dbReference type="Proteomes" id="UP001162483">
    <property type="component" value="Unassembled WGS sequence"/>
</dbReference>
<reference evidence="1" key="1">
    <citation type="submission" date="2023-05" db="EMBL/GenBank/DDBJ databases">
        <authorList>
            <person name="Stuckert A."/>
        </authorList>
    </citation>
    <scope>NUCLEOTIDE SEQUENCE</scope>
</reference>